<evidence type="ECO:0000256" key="2">
    <source>
        <dbReference type="ARBA" id="ARBA00022553"/>
    </source>
</evidence>
<evidence type="ECO:0000259" key="7">
    <source>
        <dbReference type="SMART" id="SM00900"/>
    </source>
</evidence>
<keyword evidence="6" id="KW-0812">Transmembrane</keyword>
<dbReference type="PANTHER" id="PTHR36118">
    <property type="entry name" value="ION-TRANSLOCATING OXIDOREDUCTASE COMPLEX SUBUNIT G"/>
    <property type="match status" value="1"/>
</dbReference>
<evidence type="ECO:0000256" key="3">
    <source>
        <dbReference type="ARBA" id="ARBA00022630"/>
    </source>
</evidence>
<feature type="domain" description="FMN-binding" evidence="7">
    <location>
        <begin position="94"/>
        <end position="185"/>
    </location>
</feature>
<reference evidence="8" key="2">
    <citation type="journal article" date="2021" name="PeerJ">
        <title>Extensive microbial diversity within the chicken gut microbiome revealed by metagenomics and culture.</title>
        <authorList>
            <person name="Gilroy R."/>
            <person name="Ravi A."/>
            <person name="Getino M."/>
            <person name="Pursley I."/>
            <person name="Horton D.L."/>
            <person name="Alikhan N.F."/>
            <person name="Baker D."/>
            <person name="Gharbi K."/>
            <person name="Hall N."/>
            <person name="Watson M."/>
            <person name="Adriaenssens E.M."/>
            <person name="Foster-Nyarko E."/>
            <person name="Jarju S."/>
            <person name="Secka A."/>
            <person name="Antonio M."/>
            <person name="Oren A."/>
            <person name="Chaudhuri R.R."/>
            <person name="La Ragione R."/>
            <person name="Hildebrand F."/>
            <person name="Pallen M.J."/>
        </authorList>
    </citation>
    <scope>NUCLEOTIDE SEQUENCE</scope>
    <source>
        <strain evidence="8">ChiSjej1B19-7085</strain>
    </source>
</reference>
<keyword evidence="3 6" id="KW-0285">Flavoprotein</keyword>
<keyword evidence="4 6" id="KW-0288">FMN</keyword>
<evidence type="ECO:0000256" key="6">
    <source>
        <dbReference type="HAMAP-Rule" id="MF_00479"/>
    </source>
</evidence>
<dbReference type="AlphaFoldDB" id="A0A9D1DRQ3"/>
<keyword evidence="2 6" id="KW-0597">Phosphoprotein</keyword>
<dbReference type="EC" id="7.-.-.-" evidence="6"/>
<keyword evidence="5 6" id="KW-0249">Electron transport</keyword>
<evidence type="ECO:0000256" key="4">
    <source>
        <dbReference type="ARBA" id="ARBA00022643"/>
    </source>
</evidence>
<dbReference type="GO" id="GO:0010181">
    <property type="term" value="F:FMN binding"/>
    <property type="evidence" value="ECO:0007669"/>
    <property type="project" value="InterPro"/>
</dbReference>
<evidence type="ECO:0000256" key="1">
    <source>
        <dbReference type="ARBA" id="ARBA00022448"/>
    </source>
</evidence>
<reference evidence="8" key="1">
    <citation type="submission" date="2020-10" db="EMBL/GenBank/DDBJ databases">
        <authorList>
            <person name="Gilroy R."/>
        </authorList>
    </citation>
    <scope>NUCLEOTIDE SEQUENCE</scope>
    <source>
        <strain evidence="8">ChiSjej1B19-7085</strain>
    </source>
</reference>
<dbReference type="PANTHER" id="PTHR36118:SF1">
    <property type="entry name" value="ION-TRANSLOCATING OXIDOREDUCTASE COMPLEX SUBUNIT G"/>
    <property type="match status" value="1"/>
</dbReference>
<accession>A0A9D1DRQ3</accession>
<evidence type="ECO:0000313" key="9">
    <source>
        <dbReference type="Proteomes" id="UP000886785"/>
    </source>
</evidence>
<protein>
    <recommendedName>
        <fullName evidence="6">Ion-translocating oxidoreductase complex subunit G</fullName>
        <ecNumber evidence="6">7.-.-.-</ecNumber>
    </recommendedName>
    <alternativeName>
        <fullName evidence="6">Rnf electron transport complex subunit G</fullName>
    </alternativeName>
</protein>
<sequence>MKIDAKSVLTPTITLFLICVIVTGLLAGTNAITKDQIAIQQAETERASRAMVLSAAADFEEGTITGDDGEFTYYTGVDSSGNTVGYVFTTEAKGYGGTVQVMTGIDAEGKVSGVVILSHDETPGLGANAEKEDFRNRYVGQSVSGGPLSVVKSGEAGEGQILAITGATVTSNAVTSAVNQAAELYSLVEEG</sequence>
<dbReference type="Pfam" id="PF04205">
    <property type="entry name" value="FMN_bind"/>
    <property type="match status" value="1"/>
</dbReference>
<keyword evidence="1 6" id="KW-0813">Transport</keyword>
<comment type="subunit">
    <text evidence="6">The complex is composed of six subunits: RnfA, RnfB, RnfC, RnfD, RnfE and RnfG.</text>
</comment>
<keyword evidence="6" id="KW-1133">Transmembrane helix</keyword>
<dbReference type="InterPro" id="IPR010209">
    <property type="entry name" value="Ion_transpt_RnfG/RsxG"/>
</dbReference>
<name>A0A9D1DRQ3_9FIRM</name>
<proteinExistence type="inferred from homology"/>
<dbReference type="Proteomes" id="UP000886785">
    <property type="component" value="Unassembled WGS sequence"/>
</dbReference>
<gene>
    <name evidence="6" type="primary">rnfG</name>
    <name evidence="8" type="ORF">IAA54_08700</name>
</gene>
<evidence type="ECO:0000313" key="8">
    <source>
        <dbReference type="EMBL" id="HIR57736.1"/>
    </source>
</evidence>
<comment type="subcellular location">
    <subcellularLocation>
        <location evidence="6">Cell membrane</location>
        <topology evidence="6">Single-pass membrane protein</topology>
    </subcellularLocation>
</comment>
<dbReference type="GO" id="GO:0009055">
    <property type="term" value="F:electron transfer activity"/>
    <property type="evidence" value="ECO:0007669"/>
    <property type="project" value="InterPro"/>
</dbReference>
<dbReference type="GO" id="GO:0005886">
    <property type="term" value="C:plasma membrane"/>
    <property type="evidence" value="ECO:0007669"/>
    <property type="project" value="UniProtKB-SubCell"/>
</dbReference>
<organism evidence="8 9">
    <name type="scientific">Candidatus Gallacutalibacter pullicola</name>
    <dbReference type="NCBI Taxonomy" id="2840830"/>
    <lineage>
        <taxon>Bacteria</taxon>
        <taxon>Bacillati</taxon>
        <taxon>Bacillota</taxon>
        <taxon>Clostridia</taxon>
        <taxon>Eubacteriales</taxon>
        <taxon>Candidatus Gallacutalibacter</taxon>
    </lineage>
</organism>
<comment type="caution">
    <text evidence="8">The sequence shown here is derived from an EMBL/GenBank/DDBJ whole genome shotgun (WGS) entry which is preliminary data.</text>
</comment>
<keyword evidence="6" id="KW-1003">Cell membrane</keyword>
<evidence type="ECO:0000256" key="5">
    <source>
        <dbReference type="ARBA" id="ARBA00022982"/>
    </source>
</evidence>
<dbReference type="GO" id="GO:0022900">
    <property type="term" value="P:electron transport chain"/>
    <property type="evidence" value="ECO:0007669"/>
    <property type="project" value="UniProtKB-UniRule"/>
</dbReference>
<comment type="function">
    <text evidence="6">Part of a membrane-bound complex that couples electron transfer with translocation of ions across the membrane.</text>
</comment>
<dbReference type="EMBL" id="DVHF01000102">
    <property type="protein sequence ID" value="HIR57736.1"/>
    <property type="molecule type" value="Genomic_DNA"/>
</dbReference>
<dbReference type="PIRSF" id="PIRSF006091">
    <property type="entry name" value="E_trnsport_RnfG"/>
    <property type="match status" value="1"/>
</dbReference>
<keyword evidence="6" id="KW-1278">Translocase</keyword>
<feature type="modified residue" description="FMN phosphoryl threonine" evidence="6">
    <location>
        <position position="168"/>
    </location>
</feature>
<dbReference type="HAMAP" id="MF_00479">
    <property type="entry name" value="RsxG_RnfG"/>
    <property type="match status" value="1"/>
</dbReference>
<comment type="cofactor">
    <cofactor evidence="6">
        <name>FMN</name>
        <dbReference type="ChEBI" id="CHEBI:58210"/>
    </cofactor>
</comment>
<comment type="similarity">
    <text evidence="6">Belongs to the RnfG family.</text>
</comment>
<dbReference type="NCBIfam" id="TIGR01947">
    <property type="entry name" value="rnfG"/>
    <property type="match status" value="1"/>
</dbReference>
<dbReference type="SMART" id="SM00900">
    <property type="entry name" value="FMN_bind"/>
    <property type="match status" value="1"/>
</dbReference>
<keyword evidence="6" id="KW-0472">Membrane</keyword>
<dbReference type="InterPro" id="IPR007329">
    <property type="entry name" value="FMN-bd"/>
</dbReference>